<evidence type="ECO:0000313" key="5">
    <source>
        <dbReference type="Proteomes" id="UP000019402"/>
    </source>
</evidence>
<dbReference type="InterPro" id="IPR051338">
    <property type="entry name" value="NodU/CmcH_Carbamoyltrnsfr"/>
</dbReference>
<comment type="caution">
    <text evidence="4">The sequence shown here is derived from an EMBL/GenBank/DDBJ whole genome shotgun (WGS) entry which is preliminary data.</text>
</comment>
<keyword evidence="4" id="KW-0808">Transferase</keyword>
<sequence>MKILGISAYYHDSAAALIENGKVLYAAQEERFSRIKNDPSFPMAAIKFCLEEAGLEMKDVDIVSFYDKPFLKFERILETHYAYAPKGFRSFVKAMPIWLKEKLFIKQMIQKRMEELHKSKLHIPIYFPEHHLSHAASAFYTSPFKRCAYLTIDGVGEWSTSSYGIACGEKGIKVLGEIRFPDSLGLFYSSFTYFLGFEVNGGEYKMMGLAPYAHEYSNRVQHFTHLIKDKLIDIKNDGSFRLNDYYFDYQVGLRMVKIHHWERLFGFCRRKPQDCLEQVHADLAHAAQSVLEEVLIRLIQFVQQETKEEYLCLAGGVALNCVANSVMFHQNRFKDIFVQPAAGDAGGALGAALAIAHIQGNMLFTGLKKPFDVYLGPKATTSSIEHVLRKYSCDYTYYAHEDDLRIATAKYIAAKKVVGWFRGRSEFGPRALGNRSILADATDPKMQYILNMKIKFREGFRPFAPVVCEEDYALYFEPGKHSYYMLFTNQVKKSIRKIVPDDFWRWSIDEKRKFPKSELPAIHTY</sequence>
<dbReference type="EMBL" id="BAMD01000036">
    <property type="protein sequence ID" value="GAF04039.1"/>
    <property type="molecule type" value="Genomic_DNA"/>
</dbReference>
<proteinExistence type="inferred from homology"/>
<gene>
    <name evidence="4" type="ORF">JCM21142_72732</name>
</gene>
<dbReference type="GO" id="GO:0016740">
    <property type="term" value="F:transferase activity"/>
    <property type="evidence" value="ECO:0007669"/>
    <property type="project" value="UniProtKB-KW"/>
</dbReference>
<dbReference type="SUPFAM" id="SSF53067">
    <property type="entry name" value="Actin-like ATPase domain"/>
    <property type="match status" value="1"/>
</dbReference>
<accession>W7YNN2</accession>
<dbReference type="Gene3D" id="3.90.870.20">
    <property type="entry name" value="Carbamoyltransferase, C-terminal domain"/>
    <property type="match status" value="1"/>
</dbReference>
<evidence type="ECO:0000259" key="2">
    <source>
        <dbReference type="Pfam" id="PF02543"/>
    </source>
</evidence>
<feature type="domain" description="Carbamoyltransferase" evidence="2">
    <location>
        <begin position="2"/>
        <end position="353"/>
    </location>
</feature>
<dbReference type="AlphaFoldDB" id="W7YNN2"/>
<dbReference type="InterPro" id="IPR031730">
    <property type="entry name" value="Carbam_trans_C"/>
</dbReference>
<dbReference type="InterPro" id="IPR003696">
    <property type="entry name" value="Carbtransf_dom"/>
</dbReference>
<comment type="similarity">
    <text evidence="1">Belongs to the NodU/CmcH family.</text>
</comment>
<dbReference type="Pfam" id="PF02543">
    <property type="entry name" value="Carbam_trans_N"/>
    <property type="match status" value="1"/>
</dbReference>
<keyword evidence="5" id="KW-1185">Reference proteome</keyword>
<dbReference type="eggNOG" id="COG2192">
    <property type="taxonomic scope" value="Bacteria"/>
</dbReference>
<dbReference type="CDD" id="cd24098">
    <property type="entry name" value="ASKHA_NBD_TobZ_N"/>
    <property type="match status" value="1"/>
</dbReference>
<dbReference type="PANTHER" id="PTHR34847:SF1">
    <property type="entry name" value="NODULATION PROTEIN U"/>
    <property type="match status" value="1"/>
</dbReference>
<dbReference type="RefSeq" id="WP_200871359.1">
    <property type="nucleotide sequence ID" value="NZ_BAMD01000036.1"/>
</dbReference>
<reference evidence="4 5" key="1">
    <citation type="journal article" date="2014" name="Genome Announc.">
        <title>Draft Genome Sequence of Cytophaga fermentans JCM 21142T, a Facultative Anaerobe Isolated from Marine Mud.</title>
        <authorList>
            <person name="Starns D."/>
            <person name="Oshima K."/>
            <person name="Suda W."/>
            <person name="Iino T."/>
            <person name="Yuki M."/>
            <person name="Inoue J."/>
            <person name="Kitamura K."/>
            <person name="Iida T."/>
            <person name="Darby A."/>
            <person name="Hattori M."/>
            <person name="Ohkuma M."/>
        </authorList>
    </citation>
    <scope>NUCLEOTIDE SEQUENCE [LARGE SCALE GENOMIC DNA]</scope>
    <source>
        <strain evidence="4 5">JCM 21142</strain>
    </source>
</reference>
<name>W7YNN2_9BACT</name>
<dbReference type="PANTHER" id="PTHR34847">
    <property type="entry name" value="NODULATION PROTEIN U"/>
    <property type="match status" value="1"/>
</dbReference>
<evidence type="ECO:0000256" key="1">
    <source>
        <dbReference type="ARBA" id="ARBA00006129"/>
    </source>
</evidence>
<dbReference type="Proteomes" id="UP000019402">
    <property type="component" value="Unassembled WGS sequence"/>
</dbReference>
<dbReference type="Pfam" id="PF16861">
    <property type="entry name" value="Carbam_trans_C"/>
    <property type="match status" value="1"/>
</dbReference>
<feature type="domain" description="Carbamoyltransferase C-terminal" evidence="3">
    <location>
        <begin position="409"/>
        <end position="500"/>
    </location>
</feature>
<evidence type="ECO:0000313" key="4">
    <source>
        <dbReference type="EMBL" id="GAF04039.1"/>
    </source>
</evidence>
<dbReference type="InterPro" id="IPR043129">
    <property type="entry name" value="ATPase_NBD"/>
</dbReference>
<dbReference type="InterPro" id="IPR038152">
    <property type="entry name" value="Carbam_trans_C_sf"/>
</dbReference>
<evidence type="ECO:0000259" key="3">
    <source>
        <dbReference type="Pfam" id="PF16861"/>
    </source>
</evidence>
<organism evidence="4 5">
    <name type="scientific">Saccharicrinis fermentans DSM 9555 = JCM 21142</name>
    <dbReference type="NCBI Taxonomy" id="869213"/>
    <lineage>
        <taxon>Bacteria</taxon>
        <taxon>Pseudomonadati</taxon>
        <taxon>Bacteroidota</taxon>
        <taxon>Bacteroidia</taxon>
        <taxon>Marinilabiliales</taxon>
        <taxon>Marinilabiliaceae</taxon>
        <taxon>Saccharicrinis</taxon>
    </lineage>
</organism>
<protein>
    <submittedName>
        <fullName evidence="4">Putative carbamoyl transferase</fullName>
    </submittedName>
</protein>
<dbReference type="Gene3D" id="3.30.420.40">
    <property type="match status" value="2"/>
</dbReference>
<dbReference type="STRING" id="869213.GCA_000517085_01339"/>